<name>A0A836HWK0_LEIEN</name>
<feature type="compositionally biased region" description="Low complexity" evidence="4">
    <location>
        <begin position="1"/>
        <end position="19"/>
    </location>
</feature>
<evidence type="ECO:0000313" key="5">
    <source>
        <dbReference type="EMBL" id="KAG5483868.1"/>
    </source>
</evidence>
<dbReference type="PROSITE" id="PS51221">
    <property type="entry name" value="TTL"/>
    <property type="match status" value="1"/>
</dbReference>
<dbReference type="GO" id="GO:0015631">
    <property type="term" value="F:tubulin binding"/>
    <property type="evidence" value="ECO:0007669"/>
    <property type="project" value="TreeGrafter"/>
</dbReference>
<keyword evidence="1" id="KW-0436">Ligase</keyword>
<dbReference type="Pfam" id="PF03133">
    <property type="entry name" value="TTL"/>
    <property type="match status" value="1"/>
</dbReference>
<dbReference type="OrthoDB" id="202825at2759"/>
<comment type="caution">
    <text evidence="5">The sequence shown here is derived from an EMBL/GenBank/DDBJ whole genome shotgun (WGS) entry which is preliminary data.</text>
</comment>
<sequence length="1358" mass="145808">MASVAESVAPASAASALEPGLMPSATAKETEDAASTEATPSPAPAEIQIHTPHQVEPSTPSHLNSHATATAKTNGYSHRTPSTSGPAVVTSGKVKNGAAGAWKVDAPSKVRGRPFKILRRTAAELPDVRKDLSPPPPAVGAVPAQPESRASKAEAAAERAKSSHRMLASVTGDLKGNGNGSAAKNDRASGQRRTRFLDPSASANGATETTTAAPQRPRRRRMSPLPKRQRKVVPPTIPPAANGASTAAWSAALYTHSIPQHCQPNGTPQRVSARVESARSEPHQRQGIGDAGAPCAAAKIGTLEPLPVPAPAPTMDESVEFSSSPPSHSPTTSGSPQTQFPSDAPDEDSKVRDDRDDGVALDAVDVPAPVASPSTSEAAAATTGVTAAAEKEKASAASAETHRDSKHIVISRPSVSLRVMRMTDLARPSEAQKLALHPAQGSSLIRRSRQPRKVLNVFLTKYPLIRKMAEEMGFDIETTEDELNDYKFNLCWSDTVLSLMRLVRLSNWQRTNHFPSMYLLCRKGHLGTTLGKLRRKLPSHFAYYPRTWSMRSERMQFTQYMTAVRQRRVLKYFILKPNSGCQGRGITVARDPLTALDDHTLDSYIVQEYVHRPLLLEGKKFDLRVYVLLTSIRHPSIFLFNDGLVRICTEPYEIPNEENVKQACKHLTNYAVNKKSSDFVFNTDVEHMDVGNKRNFGFLNRWLADGGHSPDLFWDEVGFIVVKTILAAQPIIAKVYDSCFPTGFNEGYCCFEVLGFDILIDNKMKPWLIEVNHTPSFATETPLDFDIKSKLISEVWSIIDCKATDYEKDRQRERDEFARRNMPPWASNHPLYGNQLRRNASRSAGADELDSSLEHSPLSAGHMNSEEEIPCYVHARRKFEDTKLKNFKRIYPSPNSDVQLVYDTIQSLATLESANSRLYYNSTVAAPTPPPASPPPPSARANAVVPHRARPPSLGPPLTTSRINGSNGIPNTLQPQRTAAAPITSIAPATASVATIATPIDAVPTTILVTSGHAFTSPSAVANSASAPIPSSATPTPSVGREGRSSAASTYRLMEDMLRRRRRSSDALSSAPAPSYTATTHSSASPSDSGATTTSTPAAAKPVRIYTPHPSPIHAAKNPSAEPSPFASQRANVNETGADSAAANGSKSRSAEMHGRAGESTGATITAMPADASVKDGKSVADETAAPASTVPQKKTPVKTNKSDAGAAAASNGHPASQQNGAAAAPTPDLVAPHPVVNGSLRVSSRSSLGQKLPTPSPDETPNRPGVPGVPGASSRKLSPVKRKSSSRSNSMRDLDLSGAVHSRQRSKDRETHSMLTHPEPTEEELARLATLQAMLDYEAAADPQPNDDDDDDYNLTE</sequence>
<dbReference type="RefSeq" id="XP_067694929.1">
    <property type="nucleotide sequence ID" value="XM_067838516.1"/>
</dbReference>
<keyword evidence="2" id="KW-0547">Nucleotide-binding</keyword>
<feature type="region of interest" description="Disordered" evidence="4">
    <location>
        <begin position="126"/>
        <end position="243"/>
    </location>
</feature>
<dbReference type="SUPFAM" id="SSF56059">
    <property type="entry name" value="Glutathione synthetase ATP-binding domain-like"/>
    <property type="match status" value="1"/>
</dbReference>
<dbReference type="GeneID" id="94174026"/>
<feature type="compositionally biased region" description="Acidic residues" evidence="4">
    <location>
        <begin position="1346"/>
        <end position="1358"/>
    </location>
</feature>
<proteinExistence type="predicted"/>
<feature type="compositionally biased region" description="Polar residues" evidence="4">
    <location>
        <begin position="201"/>
        <end position="213"/>
    </location>
</feature>
<dbReference type="EMBL" id="JAFHKP010000011">
    <property type="protein sequence ID" value="KAG5483868.1"/>
    <property type="molecule type" value="Genomic_DNA"/>
</dbReference>
<feature type="compositionally biased region" description="Low complexity" evidence="4">
    <location>
        <begin position="321"/>
        <end position="342"/>
    </location>
</feature>
<feature type="region of interest" description="Disordered" evidence="4">
    <location>
        <begin position="259"/>
        <end position="355"/>
    </location>
</feature>
<reference evidence="5 6" key="1">
    <citation type="submission" date="2021-02" db="EMBL/GenBank/DDBJ databases">
        <title>Leishmania (Mundinia) enrietti genome sequencing and assembly.</title>
        <authorList>
            <person name="Almutairi H."/>
            <person name="Gatherer D."/>
        </authorList>
    </citation>
    <scope>NUCLEOTIDE SEQUENCE [LARGE SCALE GENOMIC DNA]</scope>
    <source>
        <strain evidence="5">CUR178</strain>
    </source>
</reference>
<gene>
    <name evidence="5" type="ORF">CUR178_06865</name>
</gene>
<dbReference type="PANTHER" id="PTHR12241">
    <property type="entry name" value="TUBULIN POLYGLUTAMYLASE"/>
    <property type="match status" value="1"/>
</dbReference>
<feature type="region of interest" description="Disordered" evidence="4">
    <location>
        <begin position="1"/>
        <end position="99"/>
    </location>
</feature>
<evidence type="ECO:0000256" key="3">
    <source>
        <dbReference type="ARBA" id="ARBA00022840"/>
    </source>
</evidence>
<feature type="compositionally biased region" description="Basic residues" evidence="4">
    <location>
        <begin position="216"/>
        <end position="231"/>
    </location>
</feature>
<feature type="compositionally biased region" description="Low complexity" evidence="4">
    <location>
        <begin position="33"/>
        <end position="46"/>
    </location>
</feature>
<dbReference type="Gene3D" id="3.30.470.20">
    <property type="entry name" value="ATP-grasp fold, B domain"/>
    <property type="match status" value="1"/>
</dbReference>
<feature type="compositionally biased region" description="Polar residues" evidence="4">
    <location>
        <begin position="1126"/>
        <end position="1148"/>
    </location>
</feature>
<accession>A0A836HWK0</accession>
<keyword evidence="3" id="KW-0067">ATP-binding</keyword>
<feature type="compositionally biased region" description="Polar residues" evidence="4">
    <location>
        <begin position="56"/>
        <end position="85"/>
    </location>
</feature>
<feature type="compositionally biased region" description="Low complexity" evidence="4">
    <location>
        <begin position="1237"/>
        <end position="1250"/>
    </location>
</feature>
<dbReference type="GO" id="GO:0070740">
    <property type="term" value="F:tubulin-glutamic acid ligase activity"/>
    <property type="evidence" value="ECO:0007669"/>
    <property type="project" value="TreeGrafter"/>
</dbReference>
<evidence type="ECO:0000256" key="4">
    <source>
        <dbReference type="SAM" id="MobiDB-lite"/>
    </source>
</evidence>
<dbReference type="GO" id="GO:0005524">
    <property type="term" value="F:ATP binding"/>
    <property type="evidence" value="ECO:0007669"/>
    <property type="project" value="UniProtKB-KW"/>
</dbReference>
<feature type="compositionally biased region" description="Low complexity" evidence="4">
    <location>
        <begin position="1019"/>
        <end position="1038"/>
    </location>
</feature>
<dbReference type="KEGG" id="lenr:94174026"/>
<dbReference type="GO" id="GO:0036064">
    <property type="term" value="C:ciliary basal body"/>
    <property type="evidence" value="ECO:0007669"/>
    <property type="project" value="TreeGrafter"/>
</dbReference>
<keyword evidence="6" id="KW-1185">Reference proteome</keyword>
<protein>
    <recommendedName>
        <fullName evidence="7">Tubulin-tyrsoine ligase-like protein</fullName>
    </recommendedName>
</protein>
<feature type="region of interest" description="Disordered" evidence="4">
    <location>
        <begin position="840"/>
        <end position="862"/>
    </location>
</feature>
<feature type="compositionally biased region" description="Polar residues" evidence="4">
    <location>
        <begin position="259"/>
        <end position="270"/>
    </location>
</feature>
<dbReference type="InterPro" id="IPR004344">
    <property type="entry name" value="TTL/TTLL_fam"/>
</dbReference>
<evidence type="ECO:0000256" key="2">
    <source>
        <dbReference type="ARBA" id="ARBA00022741"/>
    </source>
</evidence>
<evidence type="ECO:0008006" key="7">
    <source>
        <dbReference type="Google" id="ProtNLM"/>
    </source>
</evidence>
<feature type="compositionally biased region" description="Basic and acidic residues" evidence="4">
    <location>
        <begin position="149"/>
        <end position="161"/>
    </location>
</feature>
<feature type="compositionally biased region" description="Low complexity" evidence="4">
    <location>
        <begin position="139"/>
        <end position="148"/>
    </location>
</feature>
<feature type="region of interest" description="Disordered" evidence="4">
    <location>
        <begin position="1019"/>
        <end position="1358"/>
    </location>
</feature>
<dbReference type="PANTHER" id="PTHR12241:SF157">
    <property type="entry name" value="LIGASE-LIKE PROTEIN, PUTATIVE-RELATED"/>
    <property type="match status" value="1"/>
</dbReference>
<organism evidence="5 6">
    <name type="scientific">Leishmania enriettii</name>
    <dbReference type="NCBI Taxonomy" id="5663"/>
    <lineage>
        <taxon>Eukaryota</taxon>
        <taxon>Discoba</taxon>
        <taxon>Euglenozoa</taxon>
        <taxon>Kinetoplastea</taxon>
        <taxon>Metakinetoplastina</taxon>
        <taxon>Trypanosomatida</taxon>
        <taxon>Trypanosomatidae</taxon>
        <taxon>Leishmaniinae</taxon>
        <taxon>Leishmania</taxon>
    </lineage>
</organism>
<evidence type="ECO:0000256" key="1">
    <source>
        <dbReference type="ARBA" id="ARBA00022598"/>
    </source>
</evidence>
<dbReference type="Proteomes" id="UP000674179">
    <property type="component" value="Chromosome 11"/>
</dbReference>
<feature type="region of interest" description="Disordered" evidence="4">
    <location>
        <begin position="814"/>
        <end position="833"/>
    </location>
</feature>
<dbReference type="GO" id="GO:0000226">
    <property type="term" value="P:microtubule cytoskeleton organization"/>
    <property type="evidence" value="ECO:0007669"/>
    <property type="project" value="TreeGrafter"/>
</dbReference>
<feature type="compositionally biased region" description="Low complexity" evidence="4">
    <location>
        <begin position="1066"/>
        <end position="1100"/>
    </location>
</feature>
<evidence type="ECO:0000313" key="6">
    <source>
        <dbReference type="Proteomes" id="UP000674179"/>
    </source>
</evidence>